<dbReference type="CDD" id="cd13944">
    <property type="entry name" value="lytB_ispH"/>
    <property type="match status" value="1"/>
</dbReference>
<feature type="binding site" evidence="5">
    <location>
        <position position="233"/>
    </location>
    <ligand>
        <name>(2E)-4-hydroxy-3-methylbut-2-enyl diphosphate</name>
        <dbReference type="ChEBI" id="CHEBI:128753"/>
    </ligand>
</feature>
<feature type="binding site" evidence="5">
    <location>
        <position position="234"/>
    </location>
    <ligand>
        <name>dimethylallyl diphosphate</name>
        <dbReference type="ChEBI" id="CHEBI:57623"/>
    </ligand>
</feature>
<reference evidence="6 7" key="1">
    <citation type="submission" date="2020-03" db="EMBL/GenBank/DDBJ databases">
        <title>Roseomonas selenitidurans sp. nov. isolated from urban soil.</title>
        <authorList>
            <person name="Liu H."/>
        </authorList>
    </citation>
    <scope>NUCLEOTIDE SEQUENCE [LARGE SCALE GENOMIC DNA]</scope>
    <source>
        <strain evidence="6 7">BU-1</strain>
    </source>
</reference>
<proteinExistence type="inferred from homology"/>
<keyword evidence="2 5" id="KW-0479">Metal-binding</keyword>
<evidence type="ECO:0000313" key="6">
    <source>
        <dbReference type="EMBL" id="NKC34238.1"/>
    </source>
</evidence>
<dbReference type="PANTHER" id="PTHR30426">
    <property type="entry name" value="4-HYDROXY-3-METHYLBUT-2-ENYL DIPHOSPHATE REDUCTASE"/>
    <property type="match status" value="1"/>
</dbReference>
<feature type="binding site" evidence="5">
    <location>
        <position position="233"/>
    </location>
    <ligand>
        <name>dimethylallyl diphosphate</name>
        <dbReference type="ChEBI" id="CHEBI:57623"/>
    </ligand>
</feature>
<feature type="binding site" evidence="5">
    <location>
        <position position="277"/>
    </location>
    <ligand>
        <name>(2E)-4-hydroxy-3-methylbut-2-enyl diphosphate</name>
        <dbReference type="ChEBI" id="CHEBI:128753"/>
    </ligand>
</feature>
<dbReference type="EMBL" id="JAAVNE010000072">
    <property type="protein sequence ID" value="NKC34238.1"/>
    <property type="molecule type" value="Genomic_DNA"/>
</dbReference>
<feature type="binding site" evidence="5">
    <location>
        <position position="277"/>
    </location>
    <ligand>
        <name>isopentenyl diphosphate</name>
        <dbReference type="ChEBI" id="CHEBI:128769"/>
    </ligand>
</feature>
<organism evidence="6 7">
    <name type="scientific">Falsiroseomonas selenitidurans</name>
    <dbReference type="NCBI Taxonomy" id="2716335"/>
    <lineage>
        <taxon>Bacteria</taxon>
        <taxon>Pseudomonadati</taxon>
        <taxon>Pseudomonadota</taxon>
        <taxon>Alphaproteobacteria</taxon>
        <taxon>Acetobacterales</taxon>
        <taxon>Roseomonadaceae</taxon>
        <taxon>Falsiroseomonas</taxon>
    </lineage>
</organism>
<dbReference type="NCBIfam" id="NF002190">
    <property type="entry name" value="PRK01045.1-4"/>
    <property type="match status" value="1"/>
</dbReference>
<keyword evidence="1 5" id="KW-0004">4Fe-4S</keyword>
<dbReference type="Gene3D" id="3.40.1010.20">
    <property type="entry name" value="4-hydroxy-3-methylbut-2-enyl diphosphate reductase, catalytic domain"/>
    <property type="match status" value="2"/>
</dbReference>
<dbReference type="NCBIfam" id="TIGR00216">
    <property type="entry name" value="ispH_lytB"/>
    <property type="match status" value="1"/>
</dbReference>
<keyword evidence="5 6" id="KW-0560">Oxidoreductase</keyword>
<feature type="binding site" evidence="5">
    <location>
        <position position="48"/>
    </location>
    <ligand>
        <name>isopentenyl diphosphate</name>
        <dbReference type="ChEBI" id="CHEBI:128769"/>
    </ligand>
</feature>
<comment type="pathway">
    <text evidence="5">Isoprenoid biosynthesis; isopentenyl diphosphate biosynthesis via DXP pathway; isopentenyl diphosphate from 1-deoxy-D-xylulose 5-phosphate: step 6/6.</text>
</comment>
<comment type="function">
    <text evidence="5">Catalyzes the conversion of 1-hydroxy-2-methyl-2-(E)-butenyl 4-diphosphate (HMBPP) into a mixture of isopentenyl diphosphate (IPP) and dimethylallyl diphosphate (DMAPP). Acts in the terminal step of the DOXP/MEP pathway for isoprenoid precursor biosynthesis.</text>
</comment>
<feature type="binding site" evidence="5">
    <location>
        <position position="232"/>
    </location>
    <ligand>
        <name>(2E)-4-hydroxy-3-methylbut-2-enyl diphosphate</name>
        <dbReference type="ChEBI" id="CHEBI:128753"/>
    </ligand>
</feature>
<dbReference type="PANTHER" id="PTHR30426:SF0">
    <property type="entry name" value="4-HYDROXY-3-METHYLBUT-2-ENYL DIPHOSPHATE REDUCTASE"/>
    <property type="match status" value="1"/>
</dbReference>
<sequence length="319" mass="33521">MPETKPRLNVLLAGPRGFCAGVDRAIKIVEEALKRHGAPVYVRHEIVHNRFVVESLERQGAVFVEELSEIPDDGRPVVFSAHGVPKAVPAEAAARNMFALDATCPLVSKVHREAERHHARGRHILLIGHAGHPEVIGTMGQLPPGAVTLVEDAAQAETVIPPGDLPLAFTTQTTLSVDDTAGIVAILARRFPDIAGPAKEDICYATTNRQAAVKAIAARGAELVIVVGAPNSSNSVRLAEVARRAGAARALLVQRGTALDPAIADGCTTIGLTAGASAPEVLVEEVLAKLATRFELVVEEVVVAEEKVVFRLPAGLAAG</sequence>
<feature type="binding site" evidence="5">
    <location>
        <position position="132"/>
    </location>
    <ligand>
        <name>dimethylallyl diphosphate</name>
        <dbReference type="ChEBI" id="CHEBI:57623"/>
    </ligand>
</feature>
<comment type="caution">
    <text evidence="6">The sequence shown here is derived from an EMBL/GenBank/DDBJ whole genome shotgun (WGS) entry which is preliminary data.</text>
</comment>
<keyword evidence="5" id="KW-0414">Isoprene biosynthesis</keyword>
<feature type="binding site" evidence="5">
    <location>
        <position position="232"/>
    </location>
    <ligand>
        <name>dimethylallyl diphosphate</name>
        <dbReference type="ChEBI" id="CHEBI:57623"/>
    </ligand>
</feature>
<keyword evidence="3 5" id="KW-0408">Iron</keyword>
<evidence type="ECO:0000256" key="4">
    <source>
        <dbReference type="ARBA" id="ARBA00023014"/>
    </source>
</evidence>
<dbReference type="EC" id="1.17.7.4" evidence="5"/>
<feature type="binding site" evidence="5">
    <location>
        <position position="232"/>
    </location>
    <ligand>
        <name>isopentenyl diphosphate</name>
        <dbReference type="ChEBI" id="CHEBI:128769"/>
    </ligand>
</feature>
<feature type="binding site" evidence="5">
    <location>
        <position position="203"/>
    </location>
    <ligand>
        <name>[4Fe-4S] cluster</name>
        <dbReference type="ChEBI" id="CHEBI:49883"/>
    </ligand>
</feature>
<feature type="binding site" evidence="5">
    <location>
        <position position="104"/>
    </location>
    <ligand>
        <name>[4Fe-4S] cluster</name>
        <dbReference type="ChEBI" id="CHEBI:49883"/>
    </ligand>
</feature>
<dbReference type="Proteomes" id="UP000787635">
    <property type="component" value="Unassembled WGS sequence"/>
</dbReference>
<comment type="similarity">
    <text evidence="5">Belongs to the IspH family.</text>
</comment>
<dbReference type="GO" id="GO:0051745">
    <property type="term" value="F:4-hydroxy-3-methylbut-2-enyl diphosphate reductase activity"/>
    <property type="evidence" value="ECO:0007669"/>
    <property type="project" value="UniProtKB-EC"/>
</dbReference>
<feature type="binding site" evidence="5">
    <location>
        <position position="82"/>
    </location>
    <ligand>
        <name>dimethylallyl diphosphate</name>
        <dbReference type="ChEBI" id="CHEBI:57623"/>
    </ligand>
</feature>
<feature type="binding site" evidence="5">
    <location>
        <position position="48"/>
    </location>
    <ligand>
        <name>(2E)-4-hydroxy-3-methylbut-2-enyl diphosphate</name>
        <dbReference type="ChEBI" id="CHEBI:128753"/>
    </ligand>
</feature>
<dbReference type="Gene3D" id="3.40.50.11270">
    <property type="match status" value="1"/>
</dbReference>
<feature type="binding site" evidence="5">
    <location>
        <position position="82"/>
    </location>
    <ligand>
        <name>isopentenyl diphosphate</name>
        <dbReference type="ChEBI" id="CHEBI:128769"/>
    </ligand>
</feature>
<comment type="catalytic activity">
    <reaction evidence="5">
        <text>dimethylallyl diphosphate + 2 oxidized [2Fe-2S]-[ferredoxin] + H2O = (2E)-4-hydroxy-3-methylbut-2-enyl diphosphate + 2 reduced [2Fe-2S]-[ferredoxin] + 2 H(+)</text>
        <dbReference type="Rhea" id="RHEA:24825"/>
        <dbReference type="Rhea" id="RHEA-COMP:10000"/>
        <dbReference type="Rhea" id="RHEA-COMP:10001"/>
        <dbReference type="ChEBI" id="CHEBI:15377"/>
        <dbReference type="ChEBI" id="CHEBI:15378"/>
        <dbReference type="ChEBI" id="CHEBI:33737"/>
        <dbReference type="ChEBI" id="CHEBI:33738"/>
        <dbReference type="ChEBI" id="CHEBI:57623"/>
        <dbReference type="ChEBI" id="CHEBI:128753"/>
        <dbReference type="EC" id="1.17.7.4"/>
    </reaction>
</comment>
<evidence type="ECO:0000256" key="1">
    <source>
        <dbReference type="ARBA" id="ARBA00022485"/>
    </source>
</evidence>
<name>A0ABX1EET9_9PROT</name>
<feature type="binding site" evidence="5">
    <location>
        <position position="132"/>
    </location>
    <ligand>
        <name>isopentenyl diphosphate</name>
        <dbReference type="ChEBI" id="CHEBI:128769"/>
    </ligand>
</feature>
<feature type="binding site" evidence="5">
    <location>
        <position position="82"/>
    </location>
    <ligand>
        <name>(2E)-4-hydroxy-3-methylbut-2-enyl diphosphate</name>
        <dbReference type="ChEBI" id="CHEBI:128753"/>
    </ligand>
</feature>
<protein>
    <recommendedName>
        <fullName evidence="5">4-hydroxy-3-methylbut-2-enyl diphosphate reductase</fullName>
        <shortName evidence="5">HMBPP reductase</shortName>
        <ecNumber evidence="5">1.17.7.4</ecNumber>
    </recommendedName>
</protein>
<gene>
    <name evidence="5 6" type="primary">ispH</name>
    <name evidence="6" type="ORF">HEQ75_25505</name>
</gene>
<evidence type="ECO:0000256" key="3">
    <source>
        <dbReference type="ARBA" id="ARBA00023004"/>
    </source>
</evidence>
<dbReference type="Pfam" id="PF02401">
    <property type="entry name" value="LYTB"/>
    <property type="match status" value="1"/>
</dbReference>
<feature type="binding site" evidence="5">
    <location>
        <position position="48"/>
    </location>
    <ligand>
        <name>dimethylallyl diphosphate</name>
        <dbReference type="ChEBI" id="CHEBI:57623"/>
    </ligand>
</feature>
<feature type="binding site" evidence="5">
    <location>
        <position position="132"/>
    </location>
    <ligand>
        <name>(2E)-4-hydroxy-3-methylbut-2-enyl diphosphate</name>
        <dbReference type="ChEBI" id="CHEBI:128753"/>
    </ligand>
</feature>
<feature type="binding site" evidence="5">
    <location>
        <position position="277"/>
    </location>
    <ligand>
        <name>dimethylallyl diphosphate</name>
        <dbReference type="ChEBI" id="CHEBI:57623"/>
    </ligand>
</feature>
<evidence type="ECO:0000256" key="5">
    <source>
        <dbReference type="HAMAP-Rule" id="MF_00191"/>
    </source>
</evidence>
<dbReference type="RefSeq" id="WP_168034952.1">
    <property type="nucleotide sequence ID" value="NZ_JAAVNE010000072.1"/>
</dbReference>
<evidence type="ECO:0000256" key="2">
    <source>
        <dbReference type="ARBA" id="ARBA00022723"/>
    </source>
</evidence>
<keyword evidence="7" id="KW-1185">Reference proteome</keyword>
<comment type="cofactor">
    <cofactor evidence="5">
        <name>[4Fe-4S] cluster</name>
        <dbReference type="ChEBI" id="CHEBI:49883"/>
    </cofactor>
    <text evidence="5">Binds 1 [4Fe-4S] cluster per subunit.</text>
</comment>
<feature type="binding site" evidence="5">
    <location>
        <position position="233"/>
    </location>
    <ligand>
        <name>isopentenyl diphosphate</name>
        <dbReference type="ChEBI" id="CHEBI:128769"/>
    </ligand>
</feature>
<dbReference type="InterPro" id="IPR003451">
    <property type="entry name" value="LytB/IspH"/>
</dbReference>
<comment type="pathway">
    <text evidence="5">Isoprenoid biosynthesis; dimethylallyl diphosphate biosynthesis; dimethylallyl diphosphate from (2E)-4-hydroxy-3-methylbutenyl diphosphate: step 1/1.</text>
</comment>
<accession>A0ABX1EET9</accession>
<keyword evidence="4 5" id="KW-0411">Iron-sulfur</keyword>
<feature type="binding site" evidence="5">
    <location>
        <position position="234"/>
    </location>
    <ligand>
        <name>isopentenyl diphosphate</name>
        <dbReference type="ChEBI" id="CHEBI:128769"/>
    </ligand>
</feature>
<feature type="binding site" evidence="5">
    <location>
        <position position="19"/>
    </location>
    <ligand>
        <name>[4Fe-4S] cluster</name>
        <dbReference type="ChEBI" id="CHEBI:49883"/>
    </ligand>
</feature>
<comment type="catalytic activity">
    <reaction evidence="5">
        <text>isopentenyl diphosphate + 2 oxidized [2Fe-2S]-[ferredoxin] + H2O = (2E)-4-hydroxy-3-methylbut-2-enyl diphosphate + 2 reduced [2Fe-2S]-[ferredoxin] + 2 H(+)</text>
        <dbReference type="Rhea" id="RHEA:24488"/>
        <dbReference type="Rhea" id="RHEA-COMP:10000"/>
        <dbReference type="Rhea" id="RHEA-COMP:10001"/>
        <dbReference type="ChEBI" id="CHEBI:15377"/>
        <dbReference type="ChEBI" id="CHEBI:15378"/>
        <dbReference type="ChEBI" id="CHEBI:33737"/>
        <dbReference type="ChEBI" id="CHEBI:33738"/>
        <dbReference type="ChEBI" id="CHEBI:128753"/>
        <dbReference type="ChEBI" id="CHEBI:128769"/>
        <dbReference type="EC" id="1.17.7.4"/>
    </reaction>
</comment>
<dbReference type="HAMAP" id="MF_00191">
    <property type="entry name" value="IspH"/>
    <property type="match status" value="1"/>
</dbReference>
<feature type="active site" description="Proton donor" evidence="5">
    <location>
        <position position="134"/>
    </location>
</feature>
<evidence type="ECO:0000313" key="7">
    <source>
        <dbReference type="Proteomes" id="UP000787635"/>
    </source>
</evidence>
<feature type="binding site" evidence="5">
    <location>
        <position position="234"/>
    </location>
    <ligand>
        <name>(2E)-4-hydroxy-3-methylbut-2-enyl diphosphate</name>
        <dbReference type="ChEBI" id="CHEBI:128753"/>
    </ligand>
</feature>
<feature type="binding site" evidence="5">
    <location>
        <position position="173"/>
    </location>
    <ligand>
        <name>(2E)-4-hydroxy-3-methylbut-2-enyl diphosphate</name>
        <dbReference type="ChEBI" id="CHEBI:128753"/>
    </ligand>
</feature>